<name>A0A5J4UUZ1_9EUKA</name>
<protein>
    <submittedName>
        <fullName evidence="1">Uncharacterized protein</fullName>
    </submittedName>
</protein>
<accession>A0A5J4UUZ1</accession>
<organism evidence="1 2">
    <name type="scientific">Streblomastix strix</name>
    <dbReference type="NCBI Taxonomy" id="222440"/>
    <lineage>
        <taxon>Eukaryota</taxon>
        <taxon>Metamonada</taxon>
        <taxon>Preaxostyla</taxon>
        <taxon>Oxymonadida</taxon>
        <taxon>Streblomastigidae</taxon>
        <taxon>Streblomastix</taxon>
    </lineage>
</organism>
<evidence type="ECO:0000313" key="2">
    <source>
        <dbReference type="Proteomes" id="UP000324800"/>
    </source>
</evidence>
<sequence>PDVELYFATNTKTSDFQAPRNFRDVLNDDTDKYSQLDDEYMESKGCEVYVDERSGEVTMRFRGEVKVVVKENGLYAPDTGEILQCGFFEFEDDEELGLWSAYVLADAAELKQEQLQSLIQSQSQNVTFMSQKQPAKCITPQNNMISAKYKQDGSIPLQSQSLNPLQVQFQQQRQQYSKFYSLYDQKVAQDLVSSIQYMLKKDASKIDMLNYKPEPFTRQKLFDEISWKGANVIFPMPVVELLLLEEKAGYAWRALESSAAVVQGMAGLIHKVAQGETDNLVGKMFKVFEAAVVSVSDAQVERESRLEGVFQDPQTEDDLSLKTQERIKRKSAKQVIDGRRDSVTPNQHHFTVKSNPSFRLKIIDIHVQQNSTQKPTSSKLDQQIEAVRQEHVSFDPAKDVERAGCGDQGSIDLATNLDGLAEFGDQRSTENRMKLKVQDNRTPRKQQHNLEQLIQESLYTPEADQLTDQETISRISKHLASAHQFGFLIDHSQSNTCITYHPGEENEIQDTKIKSLLQEHQHPANIPTGGRLTHFVDAWKLIGVDALVTRGIKAFWINIQTPQIQEINMTNTVKIRSKDSQLALGKLIDKELQENIIEEVPFSQLKWINPCFAIPKGEPGKWRKIMNYLYYNLKIG</sequence>
<dbReference type="EMBL" id="SNRW01011969">
    <property type="protein sequence ID" value="KAA6374456.1"/>
    <property type="molecule type" value="Genomic_DNA"/>
</dbReference>
<gene>
    <name evidence="1" type="ORF">EZS28_030017</name>
</gene>
<comment type="caution">
    <text evidence="1">The sequence shown here is derived from an EMBL/GenBank/DDBJ whole genome shotgun (WGS) entry which is preliminary data.</text>
</comment>
<reference evidence="1 2" key="1">
    <citation type="submission" date="2019-03" db="EMBL/GenBank/DDBJ databases">
        <title>Single cell metagenomics reveals metabolic interactions within the superorganism composed of flagellate Streblomastix strix and complex community of Bacteroidetes bacteria on its surface.</title>
        <authorList>
            <person name="Treitli S.C."/>
            <person name="Kolisko M."/>
            <person name="Husnik F."/>
            <person name="Keeling P."/>
            <person name="Hampl V."/>
        </authorList>
    </citation>
    <scope>NUCLEOTIDE SEQUENCE [LARGE SCALE GENOMIC DNA]</scope>
    <source>
        <strain evidence="1">ST1C</strain>
    </source>
</reference>
<proteinExistence type="predicted"/>
<feature type="non-terminal residue" evidence="1">
    <location>
        <position position="1"/>
    </location>
</feature>
<dbReference type="Proteomes" id="UP000324800">
    <property type="component" value="Unassembled WGS sequence"/>
</dbReference>
<dbReference type="AlphaFoldDB" id="A0A5J4UUZ1"/>
<evidence type="ECO:0000313" key="1">
    <source>
        <dbReference type="EMBL" id="KAA6374456.1"/>
    </source>
</evidence>